<evidence type="ECO:0000256" key="4">
    <source>
        <dbReference type="ARBA" id="ARBA00023002"/>
    </source>
</evidence>
<evidence type="ECO:0000256" key="1">
    <source>
        <dbReference type="ARBA" id="ARBA00005896"/>
    </source>
</evidence>
<name>A0ABT1D8L1_9PROT</name>
<dbReference type="Proteomes" id="UP001523392">
    <property type="component" value="Unassembled WGS sequence"/>
</dbReference>
<dbReference type="InterPro" id="IPR003819">
    <property type="entry name" value="TauD/TfdA-like"/>
</dbReference>
<dbReference type="RefSeq" id="WP_252954233.1">
    <property type="nucleotide sequence ID" value="NZ_JAFIRR010000098.1"/>
</dbReference>
<dbReference type="EMBL" id="JAFIRR010000098">
    <property type="protein sequence ID" value="MCO6417595.1"/>
    <property type="molecule type" value="Genomic_DNA"/>
</dbReference>
<keyword evidence="2" id="KW-0479">Metal-binding</keyword>
<evidence type="ECO:0000313" key="7">
    <source>
        <dbReference type="EMBL" id="MCO6417595.1"/>
    </source>
</evidence>
<comment type="similarity">
    <text evidence="1">Belongs to the TfdA dioxygenase family.</text>
</comment>
<evidence type="ECO:0000313" key="8">
    <source>
        <dbReference type="Proteomes" id="UP001523392"/>
    </source>
</evidence>
<reference evidence="7 8" key="1">
    <citation type="submission" date="2021-12" db="EMBL/GenBank/DDBJ databases">
        <title>Siccirubricoccus leaddurans sp. nov., a high concentration Zn2+ tolerance bacterium.</title>
        <authorList>
            <person name="Cao Y."/>
        </authorList>
    </citation>
    <scope>NUCLEOTIDE SEQUENCE [LARGE SCALE GENOMIC DNA]</scope>
    <source>
        <strain evidence="7 8">KC 17139</strain>
    </source>
</reference>
<dbReference type="Gene3D" id="3.60.130.10">
    <property type="entry name" value="Clavaminate synthase-like"/>
    <property type="match status" value="1"/>
</dbReference>
<evidence type="ECO:0000259" key="6">
    <source>
        <dbReference type="Pfam" id="PF02668"/>
    </source>
</evidence>
<accession>A0ABT1D8L1</accession>
<dbReference type="GO" id="GO:0051213">
    <property type="term" value="F:dioxygenase activity"/>
    <property type="evidence" value="ECO:0007669"/>
    <property type="project" value="UniProtKB-KW"/>
</dbReference>
<dbReference type="InterPro" id="IPR051323">
    <property type="entry name" value="AtsK-like"/>
</dbReference>
<keyword evidence="4" id="KW-0560">Oxidoreductase</keyword>
<sequence length="304" mass="33613">MADLTITPLGYAMGAEVTGLDLTRPLDDLTRRRLYDAWLKHVVLVFPNQHLTPEQHIAFSANFGKLDQHASQAPETLLEGHPEILVVTNKKRLGKPSGTRNTGRNWHTDLSYSLRPAKGALLLCQEKPPVGGDTMWANLTLAYETLSPTMQRFLEGLEAVHDVSLVKGIGARDPAIIQGLKSRNPPVVHPMVRVHPDTGKKSLLAGERVSHILGLTEDESTAILNLLNAHATSPEFVYRHRWRVGDIVLWDNRCTCHVALPDFDQTQPRLMLRCSLEGETEGRLADVAPAATKEQMIQTVAALS</sequence>
<keyword evidence="8" id="KW-1185">Reference proteome</keyword>
<dbReference type="PANTHER" id="PTHR30468">
    <property type="entry name" value="ALPHA-KETOGLUTARATE-DEPENDENT SULFONATE DIOXYGENASE"/>
    <property type="match status" value="1"/>
</dbReference>
<protein>
    <submittedName>
        <fullName evidence="7">TauD/TfdA family dioxygenase</fullName>
    </submittedName>
</protein>
<keyword evidence="3 7" id="KW-0223">Dioxygenase</keyword>
<dbReference type="Pfam" id="PF02668">
    <property type="entry name" value="TauD"/>
    <property type="match status" value="1"/>
</dbReference>
<feature type="domain" description="TauD/TfdA-like" evidence="6">
    <location>
        <begin position="6"/>
        <end position="274"/>
    </location>
</feature>
<keyword evidence="5" id="KW-0408">Iron</keyword>
<proteinExistence type="inferred from homology"/>
<comment type="caution">
    <text evidence="7">The sequence shown here is derived from an EMBL/GenBank/DDBJ whole genome shotgun (WGS) entry which is preliminary data.</text>
</comment>
<dbReference type="SUPFAM" id="SSF51197">
    <property type="entry name" value="Clavaminate synthase-like"/>
    <property type="match status" value="1"/>
</dbReference>
<dbReference type="PANTHER" id="PTHR30468:SF1">
    <property type="entry name" value="ALPHA-KETOGLUTARATE-DEPENDENT SULFONATE DIOXYGENASE"/>
    <property type="match status" value="1"/>
</dbReference>
<organism evidence="7 8">
    <name type="scientific">Siccirubricoccus soli</name>
    <dbReference type="NCBI Taxonomy" id="2899147"/>
    <lineage>
        <taxon>Bacteria</taxon>
        <taxon>Pseudomonadati</taxon>
        <taxon>Pseudomonadota</taxon>
        <taxon>Alphaproteobacteria</taxon>
        <taxon>Acetobacterales</taxon>
        <taxon>Roseomonadaceae</taxon>
        <taxon>Siccirubricoccus</taxon>
    </lineage>
</organism>
<gene>
    <name evidence="7" type="ORF">JYK14_15705</name>
</gene>
<evidence type="ECO:0000256" key="5">
    <source>
        <dbReference type="ARBA" id="ARBA00023004"/>
    </source>
</evidence>
<evidence type="ECO:0000256" key="2">
    <source>
        <dbReference type="ARBA" id="ARBA00022723"/>
    </source>
</evidence>
<dbReference type="InterPro" id="IPR042098">
    <property type="entry name" value="TauD-like_sf"/>
</dbReference>
<evidence type="ECO:0000256" key="3">
    <source>
        <dbReference type="ARBA" id="ARBA00022964"/>
    </source>
</evidence>